<dbReference type="GeneID" id="300068783"/>
<evidence type="ECO:0000313" key="1">
    <source>
        <dbReference type="EMBL" id="MFC5133559.1"/>
    </source>
</evidence>
<sequence>MTLTTTIETNGTEIEVDLDELDKYGYYYLDEARNLIIRAIVYTHGTKDSRWVETSEIGTDYTISEVEVDIDELKRFVNAELNLTLTDEEAEHIATYYQEQGHEVVSHWMDDFSGDRILSKADYKIISTDVEEPLLGWEFEFEDLITRIAAITELPDREIQGKLFNAARSASPGDFEYSAKVELTGTPL</sequence>
<name>A0ABD5QPP6_9EURY</name>
<keyword evidence="2" id="KW-1185">Reference proteome</keyword>
<reference evidence="1 2" key="1">
    <citation type="journal article" date="2019" name="Int. J. Syst. Evol. Microbiol.">
        <title>The Global Catalogue of Microorganisms (GCM) 10K type strain sequencing project: providing services to taxonomists for standard genome sequencing and annotation.</title>
        <authorList>
            <consortium name="The Broad Institute Genomics Platform"/>
            <consortium name="The Broad Institute Genome Sequencing Center for Infectious Disease"/>
            <person name="Wu L."/>
            <person name="Ma J."/>
        </authorList>
    </citation>
    <scope>NUCLEOTIDE SEQUENCE [LARGE SCALE GENOMIC DNA]</scope>
    <source>
        <strain evidence="1 2">CGMCC 1.16026</strain>
    </source>
</reference>
<accession>A0ABD5QPP6</accession>
<proteinExistence type="predicted"/>
<protein>
    <recommendedName>
        <fullName evidence="3">CYTH domain-containing protein</fullName>
    </recommendedName>
</protein>
<evidence type="ECO:0000313" key="2">
    <source>
        <dbReference type="Proteomes" id="UP001596145"/>
    </source>
</evidence>
<dbReference type="EMBL" id="JBHSKV010000002">
    <property type="protein sequence ID" value="MFC5133559.1"/>
    <property type="molecule type" value="Genomic_DNA"/>
</dbReference>
<evidence type="ECO:0008006" key="3">
    <source>
        <dbReference type="Google" id="ProtNLM"/>
    </source>
</evidence>
<dbReference type="AlphaFoldDB" id="A0ABD5QPP6"/>
<dbReference type="RefSeq" id="WP_122105600.1">
    <property type="nucleotide sequence ID" value="NZ_JBHSKV010000002.1"/>
</dbReference>
<organism evidence="1 2">
    <name type="scientific">Halorubrum glutamatedens</name>
    <dbReference type="NCBI Taxonomy" id="2707018"/>
    <lineage>
        <taxon>Archaea</taxon>
        <taxon>Methanobacteriati</taxon>
        <taxon>Methanobacteriota</taxon>
        <taxon>Stenosarchaea group</taxon>
        <taxon>Halobacteria</taxon>
        <taxon>Halobacteriales</taxon>
        <taxon>Haloferacaceae</taxon>
        <taxon>Halorubrum</taxon>
    </lineage>
</organism>
<dbReference type="Proteomes" id="UP001596145">
    <property type="component" value="Unassembled WGS sequence"/>
</dbReference>
<comment type="caution">
    <text evidence="1">The sequence shown here is derived from an EMBL/GenBank/DDBJ whole genome shotgun (WGS) entry which is preliminary data.</text>
</comment>
<gene>
    <name evidence="1" type="ORF">ACFPJA_02290</name>
</gene>